<sequence length="522" mass="57533">MRLLLFIAVLWKFSVHKVEALTCLTCDDVVQPRHCTMVMTCPDNEVCFVERRVNSFGEEGYTLGCMRDQVCRNLTSTSPNSRCSQCCSKDLCNHEGCGEPGYLDIRGPVCYNCIAGVPEGRCHHIDICRPGEICSVSGKGMFGTTVFASKCMQKDTCGTHLEYGLEIIGKRGHLSGSGVRSYDVHDCIQCCTADLCNKNCHNSVDGQWGSWGSWSSCNARCNQTRSRPCNNPAPEHGGRNCDGNSTQIQSCVDTCQVDGQWGSWGSWSSCNSRCNQTRSRPCNNPAPKHGGRNCAGNSTQTQNCVDNCQVSDCYELHNIDPTLSSGVYTIIIPLSHTPIQVYCDMETDGGGWTVFQRRFNGSVDFYRNFSDYENGFGFVSGEHWLGLKYIHEIASQGVNQFRLDIVRYNGSKGFDVYGNFGLKPGPFYVFLIGARLRFSGCKSLLATVHGSPNGASFSTFDQDADGYVGGNCAVFDHSGWWHNDCSTLNPNGLYLPGQTNDDVMRYAGEEGLKSTTLMFKPI</sequence>
<keyword evidence="3 7" id="KW-0732">Signal</keyword>
<evidence type="ECO:0000256" key="1">
    <source>
        <dbReference type="ARBA" id="ARBA00004613"/>
    </source>
</evidence>
<dbReference type="SUPFAM" id="SSF82895">
    <property type="entry name" value="TSP-1 type 1 repeat"/>
    <property type="match status" value="2"/>
</dbReference>
<evidence type="ECO:0000256" key="5">
    <source>
        <dbReference type="ARBA" id="ARBA00023157"/>
    </source>
</evidence>
<dbReference type="InterPro" id="IPR037579">
    <property type="entry name" value="FIB_ANG-like"/>
</dbReference>
<keyword evidence="5" id="KW-1015">Disulfide bond</keyword>
<gene>
    <name evidence="9" type="ORF">DPMN_175468</name>
</gene>
<accession>A0A9D4IIS3</accession>
<dbReference type="Pfam" id="PF00090">
    <property type="entry name" value="TSP_1"/>
    <property type="match status" value="2"/>
</dbReference>
<keyword evidence="2" id="KW-0964">Secreted</keyword>
<keyword evidence="6" id="KW-0325">Glycoprotein</keyword>
<reference evidence="9" key="2">
    <citation type="submission" date="2020-11" db="EMBL/GenBank/DDBJ databases">
        <authorList>
            <person name="McCartney M.A."/>
            <person name="Auch B."/>
            <person name="Kono T."/>
            <person name="Mallez S."/>
            <person name="Becker A."/>
            <person name="Gohl D.M."/>
            <person name="Silverstein K.A.T."/>
            <person name="Koren S."/>
            <person name="Bechman K.B."/>
            <person name="Herman A."/>
            <person name="Abrahante J.E."/>
            <person name="Garbe J."/>
        </authorList>
    </citation>
    <scope>NUCLEOTIDE SEQUENCE</scope>
    <source>
        <strain evidence="9">Duluth1</strain>
        <tissue evidence="9">Whole animal</tissue>
    </source>
</reference>
<feature type="chain" id="PRO_5038383460" description="Fibrinogen C-terminal domain-containing protein" evidence="7">
    <location>
        <begin position="21"/>
        <end position="522"/>
    </location>
</feature>
<protein>
    <recommendedName>
        <fullName evidence="8">Fibrinogen C-terminal domain-containing protein</fullName>
    </recommendedName>
</protein>
<dbReference type="SUPFAM" id="SSF57302">
    <property type="entry name" value="Snake toxin-like"/>
    <property type="match status" value="1"/>
</dbReference>
<dbReference type="PANTHER" id="PTHR47221:SF6">
    <property type="entry name" value="FIBRINOGEN ALPHA CHAIN"/>
    <property type="match status" value="1"/>
</dbReference>
<name>A0A9D4IIS3_DREPO</name>
<dbReference type="PANTHER" id="PTHR47221">
    <property type="entry name" value="FIBRINOGEN ALPHA CHAIN"/>
    <property type="match status" value="1"/>
</dbReference>
<evidence type="ECO:0000313" key="9">
    <source>
        <dbReference type="EMBL" id="KAH3774097.1"/>
    </source>
</evidence>
<keyword evidence="10" id="KW-1185">Reference proteome</keyword>
<evidence type="ECO:0000256" key="4">
    <source>
        <dbReference type="ARBA" id="ARBA00023054"/>
    </source>
</evidence>
<dbReference type="GO" id="GO:0005576">
    <property type="term" value="C:extracellular region"/>
    <property type="evidence" value="ECO:0007669"/>
    <property type="project" value="UniProtKB-SubCell"/>
</dbReference>
<dbReference type="EMBL" id="JAIWYP010000009">
    <property type="protein sequence ID" value="KAH3774097.1"/>
    <property type="molecule type" value="Genomic_DNA"/>
</dbReference>
<dbReference type="Proteomes" id="UP000828390">
    <property type="component" value="Unassembled WGS sequence"/>
</dbReference>
<evidence type="ECO:0000256" key="2">
    <source>
        <dbReference type="ARBA" id="ARBA00022525"/>
    </source>
</evidence>
<dbReference type="AlphaFoldDB" id="A0A9D4IIS3"/>
<keyword evidence="4" id="KW-0175">Coiled coil</keyword>
<dbReference type="PROSITE" id="PS51406">
    <property type="entry name" value="FIBRINOGEN_C_2"/>
    <property type="match status" value="1"/>
</dbReference>
<evidence type="ECO:0000313" key="10">
    <source>
        <dbReference type="Proteomes" id="UP000828390"/>
    </source>
</evidence>
<dbReference type="CDD" id="cd00087">
    <property type="entry name" value="FReD"/>
    <property type="match status" value="1"/>
</dbReference>
<dbReference type="InterPro" id="IPR036383">
    <property type="entry name" value="TSP1_rpt_sf"/>
</dbReference>
<dbReference type="FunFam" id="2.20.100.10:FF:000002">
    <property type="entry name" value="Unc-5 netrin receptor C"/>
    <property type="match status" value="1"/>
</dbReference>
<dbReference type="InterPro" id="IPR036056">
    <property type="entry name" value="Fibrinogen-like_C"/>
</dbReference>
<comment type="caution">
    <text evidence="9">The sequence shown here is derived from an EMBL/GenBank/DDBJ whole genome shotgun (WGS) entry which is preliminary data.</text>
</comment>
<dbReference type="PROSITE" id="PS50092">
    <property type="entry name" value="TSP1"/>
    <property type="match status" value="2"/>
</dbReference>
<organism evidence="9 10">
    <name type="scientific">Dreissena polymorpha</name>
    <name type="common">Zebra mussel</name>
    <name type="synonym">Mytilus polymorpha</name>
    <dbReference type="NCBI Taxonomy" id="45954"/>
    <lineage>
        <taxon>Eukaryota</taxon>
        <taxon>Metazoa</taxon>
        <taxon>Spiralia</taxon>
        <taxon>Lophotrochozoa</taxon>
        <taxon>Mollusca</taxon>
        <taxon>Bivalvia</taxon>
        <taxon>Autobranchia</taxon>
        <taxon>Heteroconchia</taxon>
        <taxon>Euheterodonta</taxon>
        <taxon>Imparidentia</taxon>
        <taxon>Neoheterodontei</taxon>
        <taxon>Myida</taxon>
        <taxon>Dreissenoidea</taxon>
        <taxon>Dreissenidae</taxon>
        <taxon>Dreissena</taxon>
    </lineage>
</organism>
<dbReference type="InterPro" id="IPR045860">
    <property type="entry name" value="Snake_toxin-like_sf"/>
</dbReference>
<dbReference type="InterPro" id="IPR000884">
    <property type="entry name" value="TSP1_rpt"/>
</dbReference>
<evidence type="ECO:0000256" key="7">
    <source>
        <dbReference type="SAM" id="SignalP"/>
    </source>
</evidence>
<dbReference type="NCBIfam" id="NF040941">
    <property type="entry name" value="GGGWT_bact"/>
    <property type="match status" value="1"/>
</dbReference>
<dbReference type="SMART" id="SM00209">
    <property type="entry name" value="TSP1"/>
    <property type="match status" value="2"/>
</dbReference>
<evidence type="ECO:0000256" key="6">
    <source>
        <dbReference type="ARBA" id="ARBA00023180"/>
    </source>
</evidence>
<dbReference type="InterPro" id="IPR002181">
    <property type="entry name" value="Fibrinogen_a/b/g_C_dom"/>
</dbReference>
<dbReference type="Gene3D" id="2.20.100.10">
    <property type="entry name" value="Thrombospondin type-1 (TSP1) repeat"/>
    <property type="match status" value="2"/>
</dbReference>
<proteinExistence type="predicted"/>
<feature type="domain" description="Fibrinogen C-terminal" evidence="8">
    <location>
        <begin position="304"/>
        <end position="522"/>
    </location>
</feature>
<dbReference type="FunFam" id="2.20.100.10:FF:000001">
    <property type="entry name" value="semaphorin-5A isoform X1"/>
    <property type="match status" value="1"/>
</dbReference>
<dbReference type="Pfam" id="PF00147">
    <property type="entry name" value="Fibrinogen_C"/>
    <property type="match status" value="1"/>
</dbReference>
<comment type="subcellular location">
    <subcellularLocation>
        <location evidence="1">Secreted</location>
    </subcellularLocation>
</comment>
<dbReference type="InterPro" id="IPR014716">
    <property type="entry name" value="Fibrinogen_a/b/g_C_1"/>
</dbReference>
<evidence type="ECO:0000256" key="3">
    <source>
        <dbReference type="ARBA" id="ARBA00022729"/>
    </source>
</evidence>
<evidence type="ECO:0000259" key="8">
    <source>
        <dbReference type="PROSITE" id="PS51406"/>
    </source>
</evidence>
<reference evidence="9" key="1">
    <citation type="journal article" date="2019" name="bioRxiv">
        <title>The Genome of the Zebra Mussel, Dreissena polymorpha: A Resource for Invasive Species Research.</title>
        <authorList>
            <person name="McCartney M.A."/>
            <person name="Auch B."/>
            <person name="Kono T."/>
            <person name="Mallez S."/>
            <person name="Zhang Y."/>
            <person name="Obille A."/>
            <person name="Becker A."/>
            <person name="Abrahante J.E."/>
            <person name="Garbe J."/>
            <person name="Badalamenti J.P."/>
            <person name="Herman A."/>
            <person name="Mangelson H."/>
            <person name="Liachko I."/>
            <person name="Sullivan S."/>
            <person name="Sone E.D."/>
            <person name="Koren S."/>
            <person name="Silverstein K.A.T."/>
            <person name="Beckman K.B."/>
            <person name="Gohl D.M."/>
        </authorList>
    </citation>
    <scope>NUCLEOTIDE SEQUENCE</scope>
    <source>
        <strain evidence="9">Duluth1</strain>
        <tissue evidence="9">Whole animal</tissue>
    </source>
</reference>
<feature type="signal peptide" evidence="7">
    <location>
        <begin position="1"/>
        <end position="20"/>
    </location>
</feature>
<dbReference type="SUPFAM" id="SSF56496">
    <property type="entry name" value="Fibrinogen C-terminal domain-like"/>
    <property type="match status" value="1"/>
</dbReference>
<dbReference type="Gene3D" id="3.90.215.10">
    <property type="entry name" value="Gamma Fibrinogen, chain A, domain 1"/>
    <property type="match status" value="1"/>
</dbReference>
<dbReference type="SMART" id="SM00186">
    <property type="entry name" value="FBG"/>
    <property type="match status" value="1"/>
</dbReference>